<dbReference type="InterPro" id="IPR006387">
    <property type="entry name" value="CPW_WPC_dom"/>
</dbReference>
<feature type="compositionally biased region" description="Basic and acidic residues" evidence="1">
    <location>
        <begin position="155"/>
        <end position="180"/>
    </location>
</feature>
<sequence length="697" mass="80276">MGNKEDFSPYINIVRNYDYIFSYISLLKFCETTCYSHLVAQIGKEVYGLRELLKRKYPNVENGVYQIDNKGRPIKIVDVNYNHIWELPQGGSVNSYTVVKKNGKVKKFSEGTNIIYGTTKKVQLQNSEEDKNKIKKGIQKIKEIHKIKNVSSVAKNERDIDEEKRKKKGQEGKRRKELPRAMHITAEDIPQEGKQEDEGDVDMAKDLGENSGRCPPFSHYEETKTPSSLSTDLLDINMPISLEKLLLEDLEESKWISKKPIADKICLRDYSKMCPSAWEQISETQCIAPKYKQERKREKHLIHINVCIIFVCKLSLVSFEHQYFMSVDLHFILPFPLFIPSNFRDYSGPCSHVMTFEPMNAKEKSTIGVDLNWLCLNESCGNGERNYTKDCPEHWIYTGKCEAPENYSGGCSHKMDFGALSQSEKEEFSSDKSIFEKEKEKSGATNEMEVWPCKEESCERDYSITCPKENTKSYNTVETYAGSSAGSRSKHDLTANKCTYGYDIYDCPRGWINLMNSGMCKAPDYYNPPMNCPRITHFDYMNIKEKDTFSKKCNVKWLCEENSQRDYFKCPIHFVYITDGNHKGMCQPNEKYKGPCKEAQDILSLNLEQKYNFEETCEAQFPNIRSEDIPQVEQDILNPSTLEKLLKGTDTSKKGVTLEKLGVTNAKATECTNEMKPQNKKKGVAKRRNGEKKMHSY</sequence>
<feature type="domain" description="CPW-WPC" evidence="2">
    <location>
        <begin position="564"/>
        <end position="625"/>
    </location>
</feature>
<accession>A0A1A8WDU1</accession>
<evidence type="ECO:0000256" key="1">
    <source>
        <dbReference type="SAM" id="MobiDB-lite"/>
    </source>
</evidence>
<feature type="domain" description="CPW-WPC" evidence="2">
    <location>
        <begin position="266"/>
        <end position="377"/>
    </location>
</feature>
<protein>
    <submittedName>
        <fullName evidence="3">CPW-WPC family protein, putative</fullName>
    </submittedName>
</protein>
<feature type="domain" description="CPW-WPC" evidence="2">
    <location>
        <begin position="458"/>
        <end position="561"/>
    </location>
</feature>
<dbReference type="SMART" id="SM01099">
    <property type="entry name" value="CPW_WPC"/>
    <property type="match status" value="4"/>
</dbReference>
<gene>
    <name evidence="3" type="ORF">POVCU1_017810</name>
</gene>
<reference evidence="4" key="1">
    <citation type="submission" date="2016-05" db="EMBL/GenBank/DDBJ databases">
        <authorList>
            <person name="Naeem Raeece"/>
        </authorList>
    </citation>
    <scope>NUCLEOTIDE SEQUENCE [LARGE SCALE GENOMIC DNA]</scope>
</reference>
<evidence type="ECO:0000313" key="4">
    <source>
        <dbReference type="Proteomes" id="UP000078546"/>
    </source>
</evidence>
<dbReference type="Pfam" id="PF09717">
    <property type="entry name" value="CPW_WPC"/>
    <property type="match status" value="4"/>
</dbReference>
<organism evidence="3 4">
    <name type="scientific">Plasmodium ovale curtisi</name>
    <dbReference type="NCBI Taxonomy" id="864141"/>
    <lineage>
        <taxon>Eukaryota</taxon>
        <taxon>Sar</taxon>
        <taxon>Alveolata</taxon>
        <taxon>Apicomplexa</taxon>
        <taxon>Aconoidasida</taxon>
        <taxon>Haemosporida</taxon>
        <taxon>Plasmodiidae</taxon>
        <taxon>Plasmodium</taxon>
        <taxon>Plasmodium (Plasmodium)</taxon>
    </lineage>
</organism>
<feature type="compositionally biased region" description="Basic residues" evidence="1">
    <location>
        <begin position="678"/>
        <end position="690"/>
    </location>
</feature>
<dbReference type="NCBIfam" id="TIGR01492">
    <property type="entry name" value="CPW_WPC"/>
    <property type="match status" value="2"/>
</dbReference>
<proteinExistence type="predicted"/>
<dbReference type="EMBL" id="FLQV01000326">
    <property type="protein sequence ID" value="SBS90188.1"/>
    <property type="molecule type" value="Genomic_DNA"/>
</dbReference>
<feature type="region of interest" description="Disordered" evidence="1">
    <location>
        <begin position="152"/>
        <end position="198"/>
    </location>
</feature>
<evidence type="ECO:0000259" key="2">
    <source>
        <dbReference type="SMART" id="SM01099"/>
    </source>
</evidence>
<dbReference type="AlphaFoldDB" id="A0A1A8WDU1"/>
<evidence type="ECO:0000313" key="3">
    <source>
        <dbReference type="EMBL" id="SBS90188.1"/>
    </source>
</evidence>
<feature type="region of interest" description="Disordered" evidence="1">
    <location>
        <begin position="672"/>
        <end position="697"/>
    </location>
</feature>
<name>A0A1A8WDU1_PLAOA</name>
<dbReference type="Proteomes" id="UP000078546">
    <property type="component" value="Unassembled WGS sequence"/>
</dbReference>
<feature type="domain" description="CPW-WPC" evidence="2">
    <location>
        <begin position="380"/>
        <end position="455"/>
    </location>
</feature>